<dbReference type="SMART" id="SM00267">
    <property type="entry name" value="GGDEF"/>
    <property type="match status" value="1"/>
</dbReference>
<dbReference type="PANTHER" id="PTHR46663">
    <property type="entry name" value="DIGUANYLATE CYCLASE DGCT-RELATED"/>
    <property type="match status" value="1"/>
</dbReference>
<dbReference type="Pfam" id="PF00672">
    <property type="entry name" value="HAMP"/>
    <property type="match status" value="1"/>
</dbReference>
<evidence type="ECO:0000259" key="4">
    <source>
        <dbReference type="PROSITE" id="PS50887"/>
    </source>
</evidence>
<comment type="cofactor">
    <cofactor evidence="1">
        <name>Mg(2+)</name>
        <dbReference type="ChEBI" id="CHEBI:18420"/>
    </cofactor>
</comment>
<dbReference type="GO" id="GO:0007165">
    <property type="term" value="P:signal transduction"/>
    <property type="evidence" value="ECO:0007669"/>
    <property type="project" value="InterPro"/>
</dbReference>
<dbReference type="PANTHER" id="PTHR46663:SF2">
    <property type="entry name" value="GGDEF DOMAIN-CONTAINING PROTEIN"/>
    <property type="match status" value="1"/>
</dbReference>
<dbReference type="GO" id="GO:0016020">
    <property type="term" value="C:membrane"/>
    <property type="evidence" value="ECO:0007669"/>
    <property type="project" value="InterPro"/>
</dbReference>
<dbReference type="InterPro" id="IPR033417">
    <property type="entry name" value="CHASE8"/>
</dbReference>
<dbReference type="InterPro" id="IPR003660">
    <property type="entry name" value="HAMP_dom"/>
</dbReference>
<name>A0A285IWW9_9GAMM</name>
<feature type="transmembrane region" description="Helical" evidence="2">
    <location>
        <begin position="162"/>
        <end position="181"/>
    </location>
</feature>
<keyword evidence="6" id="KW-1185">Reference proteome</keyword>
<organism evidence="5 6">
    <name type="scientific">Arsukibacterium tuosuense</name>
    <dbReference type="NCBI Taxonomy" id="1323745"/>
    <lineage>
        <taxon>Bacteria</taxon>
        <taxon>Pseudomonadati</taxon>
        <taxon>Pseudomonadota</taxon>
        <taxon>Gammaproteobacteria</taxon>
        <taxon>Chromatiales</taxon>
        <taxon>Chromatiaceae</taxon>
        <taxon>Arsukibacterium</taxon>
    </lineage>
</organism>
<dbReference type="SUPFAM" id="SSF55073">
    <property type="entry name" value="Nucleotide cyclase"/>
    <property type="match status" value="1"/>
</dbReference>
<evidence type="ECO:0000256" key="2">
    <source>
        <dbReference type="SAM" id="Phobius"/>
    </source>
</evidence>
<dbReference type="CDD" id="cd01949">
    <property type="entry name" value="GGDEF"/>
    <property type="match status" value="1"/>
</dbReference>
<dbReference type="SMART" id="SM00304">
    <property type="entry name" value="HAMP"/>
    <property type="match status" value="1"/>
</dbReference>
<sequence length="427" mass="47546">MTSKEALLSPTKPRHSLVRKLTRQNLTVLLGSMLVSFLLIAVMLWLTARERQGSAAELAAIQLAGNVSAMLVFNDPDAAERDLELLAKNRDLSGVALYNANGELFADLADVPTLPWQQLPASAEPVRRYQGLEIVLTVPVVVRDKTEGVLYVQENLHQLMNWFLRGLFIMSALMIAIYWFAARLLITIQRKALSPLVQLSALAEKVASERNFSLRASVVDNDEIGSLTQRFNELLKRAEIWQAELSNKLQQQAARGDELEQLANNDSLTQLPNRHNFGQLLNQMVLNSISDNTMSALMFIDLDNFKFVNDNYGHDAGDAVLIEVSARIQAAIRADDTLCRLGGDEFALLLPKQVTPQLAERVCNRLLQQINQPIWVKNAKMPVSLSIGVALCPQHSTDSATLLQLADEAMYQAKRAGKNAYQIYRAD</sequence>
<dbReference type="Gene3D" id="3.30.70.270">
    <property type="match status" value="1"/>
</dbReference>
<keyword evidence="2" id="KW-0812">Transmembrane</keyword>
<evidence type="ECO:0000313" key="5">
    <source>
        <dbReference type="EMBL" id="SNY52448.1"/>
    </source>
</evidence>
<keyword evidence="2" id="KW-1133">Transmembrane helix</keyword>
<dbReference type="Gene3D" id="6.10.340.10">
    <property type="match status" value="1"/>
</dbReference>
<dbReference type="InterPro" id="IPR029787">
    <property type="entry name" value="Nucleotide_cyclase"/>
</dbReference>
<evidence type="ECO:0000313" key="6">
    <source>
        <dbReference type="Proteomes" id="UP000219353"/>
    </source>
</evidence>
<evidence type="ECO:0000259" key="3">
    <source>
        <dbReference type="PROSITE" id="PS50885"/>
    </source>
</evidence>
<dbReference type="GO" id="GO:0003824">
    <property type="term" value="F:catalytic activity"/>
    <property type="evidence" value="ECO:0007669"/>
    <property type="project" value="UniProtKB-ARBA"/>
</dbReference>
<dbReference type="PROSITE" id="PS50887">
    <property type="entry name" value="GGDEF"/>
    <property type="match status" value="1"/>
</dbReference>
<dbReference type="CDD" id="cd06225">
    <property type="entry name" value="HAMP"/>
    <property type="match status" value="1"/>
</dbReference>
<dbReference type="EMBL" id="OBEB01000004">
    <property type="protein sequence ID" value="SNY52448.1"/>
    <property type="molecule type" value="Genomic_DNA"/>
</dbReference>
<dbReference type="FunFam" id="3.30.70.270:FF:000001">
    <property type="entry name" value="Diguanylate cyclase domain protein"/>
    <property type="match status" value="1"/>
</dbReference>
<evidence type="ECO:0000256" key="1">
    <source>
        <dbReference type="ARBA" id="ARBA00001946"/>
    </source>
</evidence>
<dbReference type="Proteomes" id="UP000219353">
    <property type="component" value="Unassembled WGS sequence"/>
</dbReference>
<feature type="domain" description="GGDEF" evidence="4">
    <location>
        <begin position="293"/>
        <end position="426"/>
    </location>
</feature>
<dbReference type="RefSeq" id="WP_097111373.1">
    <property type="nucleotide sequence ID" value="NZ_OBEB01000004.1"/>
</dbReference>
<dbReference type="PROSITE" id="PS50885">
    <property type="entry name" value="HAMP"/>
    <property type="match status" value="1"/>
</dbReference>
<dbReference type="OrthoDB" id="9812260at2"/>
<dbReference type="InterPro" id="IPR052163">
    <property type="entry name" value="DGC-Regulatory_Protein"/>
</dbReference>
<feature type="transmembrane region" description="Helical" evidence="2">
    <location>
        <begin position="26"/>
        <end position="48"/>
    </location>
</feature>
<dbReference type="NCBIfam" id="TIGR00254">
    <property type="entry name" value="GGDEF"/>
    <property type="match status" value="1"/>
</dbReference>
<dbReference type="InterPro" id="IPR000160">
    <property type="entry name" value="GGDEF_dom"/>
</dbReference>
<accession>A0A285IWW9</accession>
<dbReference type="Pfam" id="PF00990">
    <property type="entry name" value="GGDEF"/>
    <property type="match status" value="1"/>
</dbReference>
<dbReference type="Pfam" id="PF17152">
    <property type="entry name" value="CHASE8"/>
    <property type="match status" value="1"/>
</dbReference>
<gene>
    <name evidence="5" type="ORF">SAMN06297280_2123</name>
</gene>
<feature type="domain" description="HAMP" evidence="3">
    <location>
        <begin position="190"/>
        <end position="243"/>
    </location>
</feature>
<dbReference type="AlphaFoldDB" id="A0A285IWW9"/>
<reference evidence="6" key="1">
    <citation type="submission" date="2017-09" db="EMBL/GenBank/DDBJ databases">
        <authorList>
            <person name="Varghese N."/>
            <person name="Submissions S."/>
        </authorList>
    </citation>
    <scope>NUCLEOTIDE SEQUENCE [LARGE SCALE GENOMIC DNA]</scope>
    <source>
        <strain evidence="6">CGMCC 1.12461</strain>
    </source>
</reference>
<keyword evidence="2" id="KW-0472">Membrane</keyword>
<proteinExistence type="predicted"/>
<protein>
    <submittedName>
        <fullName evidence="5">Diguanylate cyclase (GGDEF) domain-containing protein</fullName>
    </submittedName>
</protein>
<dbReference type="InterPro" id="IPR043128">
    <property type="entry name" value="Rev_trsase/Diguanyl_cyclase"/>
</dbReference>